<dbReference type="SUPFAM" id="SSF63829">
    <property type="entry name" value="Calcium-dependent phosphotriesterase"/>
    <property type="match status" value="1"/>
</dbReference>
<evidence type="ECO:0000313" key="2">
    <source>
        <dbReference type="Proteomes" id="UP000284250"/>
    </source>
</evidence>
<organism evidence="1 2">
    <name type="scientific">Hymenobacter rubripertinctus</name>
    <dbReference type="NCBI Taxonomy" id="2029981"/>
    <lineage>
        <taxon>Bacteria</taxon>
        <taxon>Pseudomonadati</taxon>
        <taxon>Bacteroidota</taxon>
        <taxon>Cytophagia</taxon>
        <taxon>Cytophagales</taxon>
        <taxon>Hymenobacteraceae</taxon>
        <taxon>Hymenobacter</taxon>
    </lineage>
</organism>
<name>A0A418QQW2_9BACT</name>
<gene>
    <name evidence="1" type="ORF">D0T11_16295</name>
</gene>
<accession>A0A418QQW2</accession>
<comment type="caution">
    <text evidence="1">The sequence shown here is derived from an EMBL/GenBank/DDBJ whole genome shotgun (WGS) entry which is preliminary data.</text>
</comment>
<reference evidence="1 2" key="1">
    <citation type="submission" date="2018-09" db="EMBL/GenBank/DDBJ databases">
        <authorList>
            <person name="Zeman M."/>
            <person name="Pardy F."/>
        </authorList>
    </citation>
    <scope>NUCLEOTIDE SEQUENCE [LARGE SCALE GENOMIC DNA]</scope>
    <source>
        <strain evidence="1 2">CCM 8852</strain>
    </source>
</reference>
<reference evidence="1 2" key="2">
    <citation type="submission" date="2019-01" db="EMBL/GenBank/DDBJ databases">
        <title>Hymenobacter humicola sp. nov., isolated from soils in Antarctica.</title>
        <authorList>
            <person name="Sedlacek I."/>
            <person name="Holochova P."/>
            <person name="Kralova S."/>
            <person name="Pantucek R."/>
            <person name="Stankova E."/>
            <person name="Vrbovska V."/>
            <person name="Kristofova L."/>
            <person name="Svec P."/>
            <person name="Busse H.-J."/>
        </authorList>
    </citation>
    <scope>NUCLEOTIDE SEQUENCE [LARGE SCALE GENOMIC DNA]</scope>
    <source>
        <strain evidence="1 2">CCM 8852</strain>
    </source>
</reference>
<dbReference type="EMBL" id="QYCN01000029">
    <property type="protein sequence ID" value="RIY07502.1"/>
    <property type="molecule type" value="Genomic_DNA"/>
</dbReference>
<dbReference type="InterPro" id="IPR015943">
    <property type="entry name" value="WD40/YVTN_repeat-like_dom_sf"/>
</dbReference>
<dbReference type="RefSeq" id="WP_119656869.1">
    <property type="nucleotide sequence ID" value="NZ_JBHUOI010000011.1"/>
</dbReference>
<dbReference type="Gene3D" id="2.130.10.10">
    <property type="entry name" value="YVTN repeat-like/Quinoprotein amine dehydrogenase"/>
    <property type="match status" value="1"/>
</dbReference>
<evidence type="ECO:0008006" key="3">
    <source>
        <dbReference type="Google" id="ProtNLM"/>
    </source>
</evidence>
<proteinExistence type="predicted"/>
<dbReference type="OrthoDB" id="9809670at2"/>
<protein>
    <recommendedName>
        <fullName evidence="3">Histidine kinase</fullName>
    </recommendedName>
</protein>
<keyword evidence="2" id="KW-1185">Reference proteome</keyword>
<dbReference type="Proteomes" id="UP000284250">
    <property type="component" value="Unassembled WGS sequence"/>
</dbReference>
<evidence type="ECO:0000313" key="1">
    <source>
        <dbReference type="EMBL" id="RIY07502.1"/>
    </source>
</evidence>
<sequence length="345" mass="36955">MPAFVAARHSFRLLFLLLLFSYAPKLHAGGPRRFALPAGQSPVAVLTAGRQTYLVTEQGVFQCRGRQLVPRYQSAVPIRCALATDSVLWLGTDQGLRGLNPRTGRSRPALLPAPIAQAPITTLFQGPDGALWTGVPGYGAYRQPAGGAWEAALSIPTVNAGLSTVADSAVWLATNIGLYRQQHGQWTRYNEEGVGNHDIPDNIVERLLPDNAGNLWVLMSEGISVFPGADQEEGAELPTVRFIGRAGNAVYGVAQLPGQGHVFATGMGLLLLPSQSADALASLATPATDRVESPQRLVPLRLARTPATPTLLQVDARRRIWLAGPEALTVWNGKQFRQAVRAAAQ</sequence>
<dbReference type="AlphaFoldDB" id="A0A418QQW2"/>